<dbReference type="InterPro" id="IPR038718">
    <property type="entry name" value="SNF2-like_sf"/>
</dbReference>
<dbReference type="PROSITE" id="PS51194">
    <property type="entry name" value="HELICASE_CTER"/>
    <property type="match status" value="1"/>
</dbReference>
<evidence type="ECO:0000259" key="4">
    <source>
        <dbReference type="PROSITE" id="PS51192"/>
    </source>
</evidence>
<dbReference type="InterPro" id="IPR050628">
    <property type="entry name" value="SNF2_RAD54_helicase_TF"/>
</dbReference>
<dbReference type="GO" id="GO:0008094">
    <property type="term" value="F:ATP-dependent activity, acting on DNA"/>
    <property type="evidence" value="ECO:0007669"/>
    <property type="project" value="TreeGrafter"/>
</dbReference>
<dbReference type="GO" id="GO:0016787">
    <property type="term" value="F:hydrolase activity"/>
    <property type="evidence" value="ECO:0007669"/>
    <property type="project" value="UniProtKB-KW"/>
</dbReference>
<dbReference type="PROSITE" id="PS51192">
    <property type="entry name" value="HELICASE_ATP_BIND_1"/>
    <property type="match status" value="1"/>
</dbReference>
<keyword evidence="2" id="KW-0378">Hydrolase</keyword>
<dbReference type="CDD" id="cd18793">
    <property type="entry name" value="SF2_C_SNF"/>
    <property type="match status" value="1"/>
</dbReference>
<dbReference type="GO" id="GO:0006281">
    <property type="term" value="P:DNA repair"/>
    <property type="evidence" value="ECO:0007669"/>
    <property type="project" value="TreeGrafter"/>
</dbReference>
<feature type="domain" description="Helicase ATP-binding" evidence="4">
    <location>
        <begin position="186"/>
        <end position="367"/>
    </location>
</feature>
<dbReference type="PANTHER" id="PTHR45626">
    <property type="entry name" value="TRANSCRIPTION TERMINATION FACTOR 2-RELATED"/>
    <property type="match status" value="1"/>
</dbReference>
<dbReference type="CDD" id="cd18008">
    <property type="entry name" value="DEXDc_SHPRH-like"/>
    <property type="match status" value="1"/>
</dbReference>
<dbReference type="GO" id="GO:0005524">
    <property type="term" value="F:ATP binding"/>
    <property type="evidence" value="ECO:0007669"/>
    <property type="project" value="UniProtKB-KW"/>
</dbReference>
<gene>
    <name evidence="6" type="ORF">OIDMADRAFT_169363</name>
</gene>
<dbReference type="InterPro" id="IPR014001">
    <property type="entry name" value="Helicase_ATP-bd"/>
</dbReference>
<accession>A0A0C3CEZ7</accession>
<organism evidence="6 7">
    <name type="scientific">Oidiodendron maius (strain Zn)</name>
    <dbReference type="NCBI Taxonomy" id="913774"/>
    <lineage>
        <taxon>Eukaryota</taxon>
        <taxon>Fungi</taxon>
        <taxon>Dikarya</taxon>
        <taxon>Ascomycota</taxon>
        <taxon>Pezizomycotina</taxon>
        <taxon>Leotiomycetes</taxon>
        <taxon>Leotiomycetes incertae sedis</taxon>
        <taxon>Myxotrichaceae</taxon>
        <taxon>Oidiodendron</taxon>
    </lineage>
</organism>
<dbReference type="InterPro" id="IPR049730">
    <property type="entry name" value="SNF2/RAD54-like_C"/>
</dbReference>
<proteinExistence type="predicted"/>
<keyword evidence="3" id="KW-0067">ATP-binding</keyword>
<dbReference type="PANTHER" id="PTHR45626:SF22">
    <property type="entry name" value="DNA REPAIR PROTEIN RAD5"/>
    <property type="match status" value="1"/>
</dbReference>
<dbReference type="InParanoid" id="A0A0C3CEZ7"/>
<name>A0A0C3CEZ7_OIDMZ</name>
<evidence type="ECO:0000313" key="6">
    <source>
        <dbReference type="EMBL" id="KIM97513.1"/>
    </source>
</evidence>
<evidence type="ECO:0008006" key="8">
    <source>
        <dbReference type="Google" id="ProtNLM"/>
    </source>
</evidence>
<dbReference type="Gene3D" id="3.40.50.10810">
    <property type="entry name" value="Tandem AAA-ATPase domain"/>
    <property type="match status" value="1"/>
</dbReference>
<evidence type="ECO:0000259" key="5">
    <source>
        <dbReference type="PROSITE" id="PS51194"/>
    </source>
</evidence>
<evidence type="ECO:0000256" key="3">
    <source>
        <dbReference type="ARBA" id="ARBA00022840"/>
    </source>
</evidence>
<dbReference type="SMART" id="SM00490">
    <property type="entry name" value="HELICc"/>
    <property type="match status" value="1"/>
</dbReference>
<dbReference type="Gene3D" id="3.40.50.300">
    <property type="entry name" value="P-loop containing nucleotide triphosphate hydrolases"/>
    <property type="match status" value="1"/>
</dbReference>
<dbReference type="Pfam" id="PF00176">
    <property type="entry name" value="SNF2-rel_dom"/>
    <property type="match status" value="1"/>
</dbReference>
<protein>
    <recommendedName>
        <fullName evidence="8">Helicase ATP-binding domain-containing protein</fullName>
    </recommendedName>
</protein>
<evidence type="ECO:0000313" key="7">
    <source>
        <dbReference type="Proteomes" id="UP000054321"/>
    </source>
</evidence>
<dbReference type="EMBL" id="KN832882">
    <property type="protein sequence ID" value="KIM97513.1"/>
    <property type="molecule type" value="Genomic_DNA"/>
</dbReference>
<evidence type="ECO:0000256" key="1">
    <source>
        <dbReference type="ARBA" id="ARBA00022741"/>
    </source>
</evidence>
<dbReference type="InterPro" id="IPR027417">
    <property type="entry name" value="P-loop_NTPase"/>
</dbReference>
<dbReference type="Pfam" id="PF00271">
    <property type="entry name" value="Helicase_C"/>
    <property type="match status" value="1"/>
</dbReference>
<dbReference type="InterPro" id="IPR001650">
    <property type="entry name" value="Helicase_C-like"/>
</dbReference>
<keyword evidence="7" id="KW-1185">Reference proteome</keyword>
<dbReference type="OrthoDB" id="448448at2759"/>
<evidence type="ECO:0000256" key="2">
    <source>
        <dbReference type="ARBA" id="ARBA00022801"/>
    </source>
</evidence>
<dbReference type="AlphaFoldDB" id="A0A0C3CEZ7"/>
<reference evidence="7" key="2">
    <citation type="submission" date="2015-01" db="EMBL/GenBank/DDBJ databases">
        <title>Evolutionary Origins and Diversification of the Mycorrhizal Mutualists.</title>
        <authorList>
            <consortium name="DOE Joint Genome Institute"/>
            <consortium name="Mycorrhizal Genomics Consortium"/>
            <person name="Kohler A."/>
            <person name="Kuo A."/>
            <person name="Nagy L.G."/>
            <person name="Floudas D."/>
            <person name="Copeland A."/>
            <person name="Barry K.W."/>
            <person name="Cichocki N."/>
            <person name="Veneault-Fourrey C."/>
            <person name="LaButti K."/>
            <person name="Lindquist E.A."/>
            <person name="Lipzen A."/>
            <person name="Lundell T."/>
            <person name="Morin E."/>
            <person name="Murat C."/>
            <person name="Riley R."/>
            <person name="Ohm R."/>
            <person name="Sun H."/>
            <person name="Tunlid A."/>
            <person name="Henrissat B."/>
            <person name="Grigoriev I.V."/>
            <person name="Hibbett D.S."/>
            <person name="Martin F."/>
        </authorList>
    </citation>
    <scope>NUCLEOTIDE SEQUENCE [LARGE SCALE GENOMIC DNA]</scope>
    <source>
        <strain evidence="7">Zn</strain>
    </source>
</reference>
<dbReference type="Proteomes" id="UP000054321">
    <property type="component" value="Unassembled WGS sequence"/>
</dbReference>
<dbReference type="SMART" id="SM00487">
    <property type="entry name" value="DEXDc"/>
    <property type="match status" value="1"/>
</dbReference>
<keyword evidence="1" id="KW-0547">Nucleotide-binding</keyword>
<feature type="domain" description="Helicase C-terminal" evidence="5">
    <location>
        <begin position="605"/>
        <end position="757"/>
    </location>
</feature>
<sequence length="773" mass="86919">MIQGLLDEEKLKLYVLCTIDNDQTNQRRNRSRGQISCMLEITVYGPLELFEEVGSWFQEYEIYLQDPQLCDLDVKYCNPQKLSSDDMDACPMVSEVISRESEVVQLQDIPGRSELLDILTSHADLEETAQPPVICTPLKRHQKQSLTFMLRREQSSNFDGKLDIWEAIDTAQRRLFINRISGNNQAEEPPQSYGGIIAGPMGLGKTLTMIALVATDLDRDNVASIAIDIDENSKPDVSATLIIVPPPLLGTWEEQLSEHVMDGGLKWQRHYSQTKLTSINDIGAHNLILTTYHTISAEWKAGNASIPFSVRWKRVILDEAHFIRNGNSQMARAICGLHSKCRWAVTGTPIQNRLSDLATLLKFIRVYPYNDPKCFDNDITRLWKSGEDDEAVKRLKWLSACLLLRRPKGTINIPPRRDVKCAVDFSAAERAVYDKVLQQAITKIDDALLQNSEVSRSGVYVNVLQQIESLRLVCDLGLHYDARHNKPMALPLTDTVEWSIVAQRTFNAQQEMGPITCSQCFSTIDLSEILLQDMNAQQEPLFARCLQFMCGDCVQRCRSANHPIVCGHIPACPIASVSLTSSALEDIQGHSFPLAETLSITLPSKVKALVTDLRSLPSDIKCIVFSTWRRTLDVVEAGLEGASLSFVRFDGQVPQKDRQSIVNQFKKDPSIRVMLLTLACGAVGLTLTVASRAYLMEPHWNPTVEEQALARIHRIGQTREVTTVRFYMRDSFEERVMEVQESKKHLANVLLSPHDGGQTDDSLGTLQKLRSLL</sequence>
<dbReference type="HOGENOM" id="CLU_000315_2_7_1"/>
<dbReference type="STRING" id="913774.A0A0C3CEZ7"/>
<dbReference type="SUPFAM" id="SSF52540">
    <property type="entry name" value="P-loop containing nucleoside triphosphate hydrolases"/>
    <property type="match status" value="2"/>
</dbReference>
<reference evidence="6 7" key="1">
    <citation type="submission" date="2014-04" db="EMBL/GenBank/DDBJ databases">
        <authorList>
            <consortium name="DOE Joint Genome Institute"/>
            <person name="Kuo A."/>
            <person name="Martino E."/>
            <person name="Perotto S."/>
            <person name="Kohler A."/>
            <person name="Nagy L.G."/>
            <person name="Floudas D."/>
            <person name="Copeland A."/>
            <person name="Barry K.W."/>
            <person name="Cichocki N."/>
            <person name="Veneault-Fourrey C."/>
            <person name="LaButti K."/>
            <person name="Lindquist E.A."/>
            <person name="Lipzen A."/>
            <person name="Lundell T."/>
            <person name="Morin E."/>
            <person name="Murat C."/>
            <person name="Sun H."/>
            <person name="Tunlid A."/>
            <person name="Henrissat B."/>
            <person name="Grigoriev I.V."/>
            <person name="Hibbett D.S."/>
            <person name="Martin F."/>
            <person name="Nordberg H.P."/>
            <person name="Cantor M.N."/>
            <person name="Hua S.X."/>
        </authorList>
    </citation>
    <scope>NUCLEOTIDE SEQUENCE [LARGE SCALE GENOMIC DNA]</scope>
    <source>
        <strain evidence="6 7">Zn</strain>
    </source>
</reference>
<dbReference type="GO" id="GO:0005634">
    <property type="term" value="C:nucleus"/>
    <property type="evidence" value="ECO:0007669"/>
    <property type="project" value="TreeGrafter"/>
</dbReference>
<dbReference type="InterPro" id="IPR000330">
    <property type="entry name" value="SNF2_N"/>
</dbReference>